<protein>
    <recommendedName>
        <fullName evidence="3">glutamate formimidoyltransferase</fullName>
        <ecNumber evidence="3">2.1.2.5</ecNumber>
    </recommendedName>
</protein>
<keyword evidence="6" id="KW-0369">Histidine metabolism</keyword>
<evidence type="ECO:0000256" key="6">
    <source>
        <dbReference type="ARBA" id="ARBA00022808"/>
    </source>
</evidence>
<keyword evidence="5 10" id="KW-0808">Transferase</keyword>
<dbReference type="AlphaFoldDB" id="A0A1B7LDQ8"/>
<dbReference type="RefSeq" id="WP_066668754.1">
    <property type="nucleotide sequence ID" value="NZ_LYVF01000165.1"/>
</dbReference>
<dbReference type="InterPro" id="IPR012886">
    <property type="entry name" value="Formiminotransferase_N"/>
</dbReference>
<evidence type="ECO:0000259" key="8">
    <source>
        <dbReference type="SMART" id="SM01221"/>
    </source>
</evidence>
<dbReference type="PANTHER" id="PTHR12234:SF8">
    <property type="entry name" value="FORMIMINOTRANSFERASE-CYCLODEAMINASE"/>
    <property type="match status" value="1"/>
</dbReference>
<dbReference type="Gene3D" id="3.30.990.10">
    <property type="entry name" value="Formiminotransferase, N-terminal subdomain"/>
    <property type="match status" value="1"/>
</dbReference>
<keyword evidence="11" id="KW-1185">Reference proteome</keyword>
<dbReference type="InterPro" id="IPR051623">
    <property type="entry name" value="FTCD"/>
</dbReference>
<accession>A0A1B7LDQ8</accession>
<dbReference type="GO" id="GO:0005542">
    <property type="term" value="F:folic acid binding"/>
    <property type="evidence" value="ECO:0007669"/>
    <property type="project" value="UniProtKB-KW"/>
</dbReference>
<dbReference type="InterPro" id="IPR004227">
    <property type="entry name" value="Formiminotransferase_cat"/>
</dbReference>
<evidence type="ECO:0000256" key="1">
    <source>
        <dbReference type="ARBA" id="ARBA00004496"/>
    </source>
</evidence>
<dbReference type="EMBL" id="LYVF01000165">
    <property type="protein sequence ID" value="OAT81241.1"/>
    <property type="molecule type" value="Genomic_DNA"/>
</dbReference>
<evidence type="ECO:0000256" key="2">
    <source>
        <dbReference type="ARBA" id="ARBA00005082"/>
    </source>
</evidence>
<reference evidence="10 11" key="1">
    <citation type="submission" date="2016-04" db="EMBL/GenBank/DDBJ databases">
        <authorList>
            <person name="Evans L.H."/>
            <person name="Alamgir A."/>
            <person name="Owens N."/>
            <person name="Weber N.D."/>
            <person name="Virtaneva K."/>
            <person name="Barbian K."/>
            <person name="Babar A."/>
            <person name="Rosenke K."/>
        </authorList>
    </citation>
    <scope>NUCLEOTIDE SEQUENCE [LARGE SCALE GENOMIC DNA]</scope>
    <source>
        <strain evidence="10 11">LMa1</strain>
    </source>
</reference>
<dbReference type="STRING" id="1838280.A6M21_00110"/>
<keyword evidence="4" id="KW-0963">Cytoplasm</keyword>
<feature type="domain" description="Formiminotransferase N-terminal subdomain" evidence="9">
    <location>
        <begin position="3"/>
        <end position="179"/>
    </location>
</feature>
<evidence type="ECO:0000259" key="9">
    <source>
        <dbReference type="SMART" id="SM01222"/>
    </source>
</evidence>
<comment type="subcellular location">
    <subcellularLocation>
        <location evidence="1">Cytoplasm</location>
    </subcellularLocation>
</comment>
<comment type="caution">
    <text evidence="10">The sequence shown here is derived from an EMBL/GenBank/DDBJ whole genome shotgun (WGS) entry which is preliminary data.</text>
</comment>
<dbReference type="NCBIfam" id="TIGR02024">
    <property type="entry name" value="FtcD"/>
    <property type="match status" value="1"/>
</dbReference>
<dbReference type="InterPro" id="IPR022384">
    <property type="entry name" value="FormiminoTrfase_cat_dom_sf"/>
</dbReference>
<dbReference type="PANTHER" id="PTHR12234">
    <property type="entry name" value="FORMIMINOTRANSFERASE-CYCLODEAMINASE"/>
    <property type="match status" value="1"/>
</dbReference>
<evidence type="ECO:0000256" key="7">
    <source>
        <dbReference type="ARBA" id="ARBA00022954"/>
    </source>
</evidence>
<feature type="domain" description="Formiminotransferase C-terminal subdomain" evidence="8">
    <location>
        <begin position="180"/>
        <end position="294"/>
    </location>
</feature>
<dbReference type="Proteomes" id="UP000078532">
    <property type="component" value="Unassembled WGS sequence"/>
</dbReference>
<dbReference type="InterPro" id="IPR013802">
    <property type="entry name" value="Formiminotransferase_C"/>
</dbReference>
<gene>
    <name evidence="10" type="ORF">A6M21_00110</name>
</gene>
<proteinExistence type="predicted"/>
<dbReference type="SMART" id="SM01221">
    <property type="entry name" value="FTCD"/>
    <property type="match status" value="1"/>
</dbReference>
<dbReference type="InterPro" id="IPR037070">
    <property type="entry name" value="Formiminotransferase_C_sf"/>
</dbReference>
<dbReference type="GO" id="GO:0030409">
    <property type="term" value="F:glutamate formimidoyltransferase activity"/>
    <property type="evidence" value="ECO:0007669"/>
    <property type="project" value="UniProtKB-EC"/>
</dbReference>
<evidence type="ECO:0000256" key="4">
    <source>
        <dbReference type="ARBA" id="ARBA00022490"/>
    </source>
</evidence>
<dbReference type="InterPro" id="IPR037064">
    <property type="entry name" value="Formiminotransferase_N_sf"/>
</dbReference>
<dbReference type="Pfam" id="PF07837">
    <property type="entry name" value="FTCD_N"/>
    <property type="match status" value="1"/>
</dbReference>
<evidence type="ECO:0000256" key="5">
    <source>
        <dbReference type="ARBA" id="ARBA00022679"/>
    </source>
</evidence>
<name>A0A1B7LDQ8_9FIRM</name>
<dbReference type="EC" id="2.1.2.5" evidence="3"/>
<dbReference type="Gene3D" id="3.30.70.670">
    <property type="entry name" value="Formiminotransferase, C-terminal subdomain"/>
    <property type="match status" value="1"/>
</dbReference>
<dbReference type="GO" id="GO:0019556">
    <property type="term" value="P:L-histidine catabolic process to glutamate and formamide"/>
    <property type="evidence" value="ECO:0007669"/>
    <property type="project" value="UniProtKB-UniPathway"/>
</dbReference>
<dbReference type="GO" id="GO:0005737">
    <property type="term" value="C:cytoplasm"/>
    <property type="evidence" value="ECO:0007669"/>
    <property type="project" value="UniProtKB-SubCell"/>
</dbReference>
<dbReference type="SMART" id="SM01222">
    <property type="entry name" value="FTCD_N"/>
    <property type="match status" value="1"/>
</dbReference>
<dbReference type="OrthoDB" id="9773217at2"/>
<evidence type="ECO:0000313" key="10">
    <source>
        <dbReference type="EMBL" id="OAT81241.1"/>
    </source>
</evidence>
<organism evidence="10 11">
    <name type="scientific">Desulfotomaculum copahuensis</name>
    <dbReference type="NCBI Taxonomy" id="1838280"/>
    <lineage>
        <taxon>Bacteria</taxon>
        <taxon>Bacillati</taxon>
        <taxon>Bacillota</taxon>
        <taxon>Clostridia</taxon>
        <taxon>Eubacteriales</taxon>
        <taxon>Desulfotomaculaceae</taxon>
        <taxon>Desulfotomaculum</taxon>
    </lineage>
</organism>
<dbReference type="UniPathway" id="UPA00379">
    <property type="reaction ID" value="UER00555"/>
</dbReference>
<keyword evidence="7" id="KW-0290">Folate-binding</keyword>
<dbReference type="GO" id="GO:0019557">
    <property type="term" value="P:L-histidine catabolic process to glutamate and formate"/>
    <property type="evidence" value="ECO:0007669"/>
    <property type="project" value="UniProtKB-UniPathway"/>
</dbReference>
<sequence>MSKLVECVPNFSEGRRFEVVAAIEAAGEKCGVKMLDRTMDADHNRSVITFAGEPEAVLEAAYAMILEARERINMEGHHGAHPRLGAADVVPFIPVSGVEMAECVELARRLGERVGRELAIPVYLYEEAATRPERRNLADVRRGEYEGLKEEITRPERRPDFGPVRMHPTAGAVVIGARKPLIAFNVNLGTDDMTVAKAIARALRAKDGGLTFVKALGVELKERGQVQVSMNLVDYRRTPVYRALELVRLEAARYGVPVVGTEIVGLVPLDALLGSLEYYLQSESFRREQVLEVKLHA</sequence>
<comment type="pathway">
    <text evidence="2">Amino-acid degradation; L-histidine degradation into L-glutamate; L-glutamate from N-formimidoyl-L-glutamate (transferase route): step 1/1.</text>
</comment>
<dbReference type="Pfam" id="PF02971">
    <property type="entry name" value="FTCD"/>
    <property type="match status" value="1"/>
</dbReference>
<evidence type="ECO:0000313" key="11">
    <source>
        <dbReference type="Proteomes" id="UP000078532"/>
    </source>
</evidence>
<dbReference type="SUPFAM" id="SSF55116">
    <property type="entry name" value="Formiminotransferase domain of formiminotransferase-cyclodeaminase"/>
    <property type="match status" value="2"/>
</dbReference>
<evidence type="ECO:0000256" key="3">
    <source>
        <dbReference type="ARBA" id="ARBA00012252"/>
    </source>
</evidence>